<reference evidence="1 2" key="1">
    <citation type="submission" date="2020-06" db="EMBL/GenBank/DDBJ databases">
        <title>Description of novel acetic acid bacteria.</title>
        <authorList>
            <person name="Sombolestani A."/>
        </authorList>
    </citation>
    <scope>NUCLEOTIDE SEQUENCE [LARGE SCALE GENOMIC DNA]</scope>
    <source>
        <strain evidence="1 2">LMG 31431</strain>
    </source>
</reference>
<accession>A0A7Y7ISX2</accession>
<name>A0A7Y7ISX2_9PROT</name>
<protein>
    <submittedName>
        <fullName evidence="1">Uncharacterized protein</fullName>
    </submittedName>
</protein>
<evidence type="ECO:0000313" key="1">
    <source>
        <dbReference type="EMBL" id="NVN09708.1"/>
    </source>
</evidence>
<gene>
    <name evidence="1" type="ORF">HUK84_00840</name>
</gene>
<dbReference type="RefSeq" id="WP_176638508.1">
    <property type="nucleotide sequence ID" value="NZ_JABXXP010000003.1"/>
</dbReference>
<dbReference type="EMBL" id="JABXXP010000003">
    <property type="protein sequence ID" value="NVN09708.1"/>
    <property type="molecule type" value="Genomic_DNA"/>
</dbReference>
<organism evidence="1 2">
    <name type="scientific">Nguyenibacter vanlangensis</name>
    <dbReference type="NCBI Taxonomy" id="1216886"/>
    <lineage>
        <taxon>Bacteria</taxon>
        <taxon>Pseudomonadati</taxon>
        <taxon>Pseudomonadota</taxon>
        <taxon>Alphaproteobacteria</taxon>
        <taxon>Acetobacterales</taxon>
        <taxon>Acetobacteraceae</taxon>
        <taxon>Nguyenibacter</taxon>
    </lineage>
</organism>
<comment type="caution">
    <text evidence="1">The sequence shown here is derived from an EMBL/GenBank/DDBJ whole genome shotgun (WGS) entry which is preliminary data.</text>
</comment>
<dbReference type="AlphaFoldDB" id="A0A7Y7ISX2"/>
<dbReference type="Proteomes" id="UP000534870">
    <property type="component" value="Unassembled WGS sequence"/>
</dbReference>
<proteinExistence type="predicted"/>
<sequence>MIRESTYTIEDDGADRGKVFIIRRMTAVEGDRWGRAFMHAATAALPEAEAKSVASLGIAGAAMSGAGMTILRNLDPKDAEPLLDTLLRCVEIQSDPTNPTTRVKYPLWLQQVEEVETIGAIQEQAFEFNTGFFKGVVRSISRMGQRTASDSQNTATSAP</sequence>
<evidence type="ECO:0000313" key="2">
    <source>
        <dbReference type="Proteomes" id="UP000534870"/>
    </source>
</evidence>